<keyword evidence="3" id="KW-1185">Reference proteome</keyword>
<organism evidence="2 3">
    <name type="scientific">Aspergillus saccharolyticus JOP 1030-1</name>
    <dbReference type="NCBI Taxonomy" id="1450539"/>
    <lineage>
        <taxon>Eukaryota</taxon>
        <taxon>Fungi</taxon>
        <taxon>Dikarya</taxon>
        <taxon>Ascomycota</taxon>
        <taxon>Pezizomycotina</taxon>
        <taxon>Eurotiomycetes</taxon>
        <taxon>Eurotiomycetidae</taxon>
        <taxon>Eurotiales</taxon>
        <taxon>Aspergillaceae</taxon>
        <taxon>Aspergillus</taxon>
        <taxon>Aspergillus subgen. Circumdati</taxon>
    </lineage>
</organism>
<accession>A0A318ZU51</accession>
<keyword evidence="1" id="KW-1133">Transmembrane helix</keyword>
<evidence type="ECO:0000313" key="3">
    <source>
        <dbReference type="Proteomes" id="UP000248349"/>
    </source>
</evidence>
<dbReference type="AlphaFoldDB" id="A0A318ZU51"/>
<keyword evidence="1" id="KW-0472">Membrane</keyword>
<dbReference type="GeneID" id="37072593"/>
<dbReference type="RefSeq" id="XP_025433502.1">
    <property type="nucleotide sequence ID" value="XM_025571365.1"/>
</dbReference>
<evidence type="ECO:0008006" key="4">
    <source>
        <dbReference type="Google" id="ProtNLM"/>
    </source>
</evidence>
<proteinExistence type="predicted"/>
<protein>
    <recommendedName>
        <fullName evidence="4">Integral membrane protein</fullName>
    </recommendedName>
</protein>
<keyword evidence="1" id="KW-0812">Transmembrane</keyword>
<dbReference type="STRING" id="1450539.A0A318ZU51"/>
<dbReference type="OrthoDB" id="2603at2759"/>
<dbReference type="Proteomes" id="UP000248349">
    <property type="component" value="Unassembled WGS sequence"/>
</dbReference>
<reference evidence="2 3" key="1">
    <citation type="submission" date="2016-12" db="EMBL/GenBank/DDBJ databases">
        <title>The genomes of Aspergillus section Nigri reveals drivers in fungal speciation.</title>
        <authorList>
            <consortium name="DOE Joint Genome Institute"/>
            <person name="Vesth T.C."/>
            <person name="Nybo J."/>
            <person name="Theobald S."/>
            <person name="Brandl J."/>
            <person name="Frisvad J.C."/>
            <person name="Nielsen K.F."/>
            <person name="Lyhne E.K."/>
            <person name="Kogle M.E."/>
            <person name="Kuo A."/>
            <person name="Riley R."/>
            <person name="Clum A."/>
            <person name="Nolan M."/>
            <person name="Lipzen A."/>
            <person name="Salamov A."/>
            <person name="Henrissat B."/>
            <person name="Wiebenga A."/>
            <person name="De Vries R.P."/>
            <person name="Grigoriev I.V."/>
            <person name="Mortensen U.H."/>
            <person name="Andersen M.R."/>
            <person name="Baker S.E."/>
        </authorList>
    </citation>
    <scope>NUCLEOTIDE SEQUENCE [LARGE SCALE GENOMIC DNA]</scope>
    <source>
        <strain evidence="2 3">JOP 1030-1</strain>
    </source>
</reference>
<gene>
    <name evidence="2" type="ORF">BP01DRAFT_268286</name>
</gene>
<dbReference type="EMBL" id="KZ821224">
    <property type="protein sequence ID" value="PYH47520.1"/>
    <property type="molecule type" value="Genomic_DNA"/>
</dbReference>
<feature type="transmembrane region" description="Helical" evidence="1">
    <location>
        <begin position="48"/>
        <end position="72"/>
    </location>
</feature>
<feature type="transmembrane region" description="Helical" evidence="1">
    <location>
        <begin position="271"/>
        <end position="289"/>
    </location>
</feature>
<feature type="non-terminal residue" evidence="2">
    <location>
        <position position="324"/>
    </location>
</feature>
<sequence length="324" mass="35508">LYRSRDHRKGRHALGIAVNHNHQESTQRASKILHNLKRMLTTYPYWDLSYLVAVVFTLGSAIWIINAFFVWLPLQDPSTSFSGEEVVGGGWTAWVGAAVFEAGSVGLILEALGAVAGSASGGSAETPEKESQGRTGEATLILRPSPQSCTCHHSNRKSILPSSLIRIPTHPDQNQNQNRIKFLVVDDYIHDLGFLASLTQLVGATIFWIAGFTGLPGIINHMSTGLTNGVYWVPQVVGGVCFVVSGGLFTLETQERWFRPAWGTLGWHVGVWNLVGGVGFTLCGVFGLAGMQYQACLATFWGSWAFLWASGLQWYESLEKWPVE</sequence>
<feature type="transmembrane region" description="Helical" evidence="1">
    <location>
        <begin position="192"/>
        <end position="218"/>
    </location>
</feature>
<feature type="non-terminal residue" evidence="2">
    <location>
        <position position="1"/>
    </location>
</feature>
<feature type="transmembrane region" description="Helical" evidence="1">
    <location>
        <begin position="230"/>
        <end position="251"/>
    </location>
</feature>
<evidence type="ECO:0000313" key="2">
    <source>
        <dbReference type="EMBL" id="PYH47520.1"/>
    </source>
</evidence>
<name>A0A318ZU51_9EURO</name>
<evidence type="ECO:0000256" key="1">
    <source>
        <dbReference type="SAM" id="Phobius"/>
    </source>
</evidence>